<accession>R9P7A4</accession>
<evidence type="ECO:0000313" key="3">
    <source>
        <dbReference type="Proteomes" id="UP000014071"/>
    </source>
</evidence>
<keyword evidence="2" id="KW-0547">Nucleotide-binding</keyword>
<dbReference type="GO" id="GO:0004386">
    <property type="term" value="F:helicase activity"/>
    <property type="evidence" value="ECO:0007669"/>
    <property type="project" value="UniProtKB-KW"/>
</dbReference>
<proteinExistence type="predicted"/>
<keyword evidence="2" id="KW-0378">Hydrolase</keyword>
<keyword evidence="2" id="KW-0067">ATP-binding</keyword>
<feature type="compositionally biased region" description="Polar residues" evidence="1">
    <location>
        <begin position="104"/>
        <end position="115"/>
    </location>
</feature>
<gene>
    <name evidence="2" type="ORF">PHSY_004804</name>
</gene>
<evidence type="ECO:0000256" key="1">
    <source>
        <dbReference type="SAM" id="MobiDB-lite"/>
    </source>
</evidence>
<name>R9P7A4_PSEHS</name>
<protein>
    <submittedName>
        <fullName evidence="2">Helicase mug81</fullName>
    </submittedName>
</protein>
<dbReference type="RefSeq" id="XP_012190806.1">
    <property type="nucleotide sequence ID" value="XM_012335416.1"/>
</dbReference>
<keyword evidence="3" id="KW-1185">Reference proteome</keyword>
<organism evidence="2 3">
    <name type="scientific">Pseudozyma hubeiensis (strain SY62)</name>
    <name type="common">Yeast</name>
    <dbReference type="NCBI Taxonomy" id="1305764"/>
    <lineage>
        <taxon>Eukaryota</taxon>
        <taxon>Fungi</taxon>
        <taxon>Dikarya</taxon>
        <taxon>Basidiomycota</taxon>
        <taxon>Ustilaginomycotina</taxon>
        <taxon>Ustilaginomycetes</taxon>
        <taxon>Ustilaginales</taxon>
        <taxon>Ustilaginaceae</taxon>
        <taxon>Pseudozyma</taxon>
    </lineage>
</organism>
<dbReference type="EMBL" id="DF238808">
    <property type="protein sequence ID" value="GAC97219.1"/>
    <property type="molecule type" value="Genomic_DNA"/>
</dbReference>
<dbReference type="GeneID" id="24110085"/>
<evidence type="ECO:0000313" key="2">
    <source>
        <dbReference type="EMBL" id="GAC97219.1"/>
    </source>
</evidence>
<sequence length="115" mass="13402">MHKPVWDLCSENEECDFAESQGWALPSATKPNAHFWCALMSNQRIRATTTAVRRHRLQPRLQRIERRSPALGLQYTEARTRRTQLVALRRSSRNRRHRMIAESGQMTNSASPNFL</sequence>
<keyword evidence="2" id="KW-0347">Helicase</keyword>
<reference evidence="3" key="1">
    <citation type="journal article" date="2013" name="Genome Announc.">
        <title>Draft genome sequence of the basidiomycetous yeast-like fungus Pseudozyma hubeiensis SY62, which produces an abundant amount of the biosurfactant mannosylerythritol lipids.</title>
        <authorList>
            <person name="Konishi M."/>
            <person name="Hatada Y."/>
            <person name="Horiuchi J."/>
        </authorList>
    </citation>
    <scope>NUCLEOTIDE SEQUENCE [LARGE SCALE GENOMIC DNA]</scope>
    <source>
        <strain evidence="3">SY62</strain>
    </source>
</reference>
<dbReference type="Proteomes" id="UP000014071">
    <property type="component" value="Unassembled WGS sequence"/>
</dbReference>
<dbReference type="HOGENOM" id="CLU_2110054_0_0_1"/>
<dbReference type="AlphaFoldDB" id="R9P7A4"/>
<feature type="region of interest" description="Disordered" evidence="1">
    <location>
        <begin position="95"/>
        <end position="115"/>
    </location>
</feature>